<evidence type="ECO:0000313" key="3">
    <source>
        <dbReference type="Proteomes" id="UP000317010"/>
    </source>
</evidence>
<feature type="chain" id="PRO_5022204497" description="Concanavalin A-like lectin/glucanase superfamily protein" evidence="1">
    <location>
        <begin position="23"/>
        <end position="220"/>
    </location>
</feature>
<feature type="signal peptide" evidence="1">
    <location>
        <begin position="1"/>
        <end position="22"/>
    </location>
</feature>
<comment type="caution">
    <text evidence="2">The sequence shown here is derived from an EMBL/GenBank/DDBJ whole genome shotgun (WGS) entry which is preliminary data.</text>
</comment>
<accession>A0A562UG95</accession>
<evidence type="ECO:0008006" key="4">
    <source>
        <dbReference type="Google" id="ProtNLM"/>
    </source>
</evidence>
<dbReference type="RefSeq" id="WP_144909375.1">
    <property type="nucleotide sequence ID" value="NZ_VLLI01000001.1"/>
</dbReference>
<evidence type="ECO:0000313" key="2">
    <source>
        <dbReference type="EMBL" id="TWJ04838.1"/>
    </source>
</evidence>
<keyword evidence="1" id="KW-0732">Signal</keyword>
<sequence length="220" mass="25215">MNKFLFSTTLLLMIACASAIKAQNNSATYNYSVIKSNDWVIPRNDTVDYTFNEYLGQKALLMKRKYGNYKAGTPIYPRNLNFKDGVIELDIAWPGTKGGYVGFAFRIKDAHHYETVYFRPESSGTINAIQYMPEKKADFNWWDYENDKYQAKATLPMHTWFHVKAIVKGSTVQVFVNNETKPSLVYNHLDSSLKSGSVGYWFGNSSDSAYKNLIVKAFKR</sequence>
<keyword evidence="3" id="KW-1185">Reference proteome</keyword>
<dbReference type="OrthoDB" id="118532at2"/>
<dbReference type="AlphaFoldDB" id="A0A562UG95"/>
<organism evidence="2 3">
    <name type="scientific">Mucilaginibacter frigoritolerans</name>
    <dbReference type="NCBI Taxonomy" id="652788"/>
    <lineage>
        <taxon>Bacteria</taxon>
        <taxon>Pseudomonadati</taxon>
        <taxon>Bacteroidota</taxon>
        <taxon>Sphingobacteriia</taxon>
        <taxon>Sphingobacteriales</taxon>
        <taxon>Sphingobacteriaceae</taxon>
        <taxon>Mucilaginibacter</taxon>
    </lineage>
</organism>
<proteinExistence type="predicted"/>
<evidence type="ECO:0000256" key="1">
    <source>
        <dbReference type="SAM" id="SignalP"/>
    </source>
</evidence>
<dbReference type="SUPFAM" id="SSF49899">
    <property type="entry name" value="Concanavalin A-like lectins/glucanases"/>
    <property type="match status" value="1"/>
</dbReference>
<dbReference type="EMBL" id="VLLI01000001">
    <property type="protein sequence ID" value="TWJ04838.1"/>
    <property type="molecule type" value="Genomic_DNA"/>
</dbReference>
<dbReference type="GO" id="GO:0005975">
    <property type="term" value="P:carbohydrate metabolic process"/>
    <property type="evidence" value="ECO:0007669"/>
    <property type="project" value="UniProtKB-ARBA"/>
</dbReference>
<dbReference type="InterPro" id="IPR013320">
    <property type="entry name" value="ConA-like_dom_sf"/>
</dbReference>
<protein>
    <recommendedName>
        <fullName evidence="4">Concanavalin A-like lectin/glucanase superfamily protein</fullName>
    </recommendedName>
</protein>
<dbReference type="Gene3D" id="2.60.120.560">
    <property type="entry name" value="Exo-inulinase, domain 1"/>
    <property type="match status" value="1"/>
</dbReference>
<dbReference type="Proteomes" id="UP000317010">
    <property type="component" value="Unassembled WGS sequence"/>
</dbReference>
<reference evidence="2 3" key="1">
    <citation type="submission" date="2019-07" db="EMBL/GenBank/DDBJ databases">
        <title>Genomic Encyclopedia of Archaeal and Bacterial Type Strains, Phase II (KMG-II): from individual species to whole genera.</title>
        <authorList>
            <person name="Goeker M."/>
        </authorList>
    </citation>
    <scope>NUCLEOTIDE SEQUENCE [LARGE SCALE GENOMIC DNA]</scope>
    <source>
        <strain evidence="2 3">ATCC BAA-1854</strain>
    </source>
</reference>
<dbReference type="GO" id="GO:0004553">
    <property type="term" value="F:hydrolase activity, hydrolyzing O-glycosyl compounds"/>
    <property type="evidence" value="ECO:0007669"/>
    <property type="project" value="UniProtKB-ARBA"/>
</dbReference>
<dbReference type="PROSITE" id="PS51257">
    <property type="entry name" value="PROKAR_LIPOPROTEIN"/>
    <property type="match status" value="1"/>
</dbReference>
<name>A0A562UG95_9SPHI</name>
<gene>
    <name evidence="2" type="ORF">JN11_00561</name>
</gene>